<gene>
    <name evidence="1" type="ORF">AVEN_252595_1</name>
</gene>
<organism evidence="1 2">
    <name type="scientific">Araneus ventricosus</name>
    <name type="common">Orbweaver spider</name>
    <name type="synonym">Epeira ventricosa</name>
    <dbReference type="NCBI Taxonomy" id="182803"/>
    <lineage>
        <taxon>Eukaryota</taxon>
        <taxon>Metazoa</taxon>
        <taxon>Ecdysozoa</taxon>
        <taxon>Arthropoda</taxon>
        <taxon>Chelicerata</taxon>
        <taxon>Arachnida</taxon>
        <taxon>Araneae</taxon>
        <taxon>Araneomorphae</taxon>
        <taxon>Entelegynae</taxon>
        <taxon>Araneoidea</taxon>
        <taxon>Araneidae</taxon>
        <taxon>Araneus</taxon>
    </lineage>
</organism>
<comment type="caution">
    <text evidence="1">The sequence shown here is derived from an EMBL/GenBank/DDBJ whole genome shotgun (WGS) entry which is preliminary data.</text>
</comment>
<reference evidence="1 2" key="1">
    <citation type="journal article" date="2019" name="Sci. Rep.">
        <title>Orb-weaving spider Araneus ventricosus genome elucidates the spidroin gene catalogue.</title>
        <authorList>
            <person name="Kono N."/>
            <person name="Nakamura H."/>
            <person name="Ohtoshi R."/>
            <person name="Moran D.A.P."/>
            <person name="Shinohara A."/>
            <person name="Yoshida Y."/>
            <person name="Fujiwara M."/>
            <person name="Mori M."/>
            <person name="Tomita M."/>
            <person name="Arakawa K."/>
        </authorList>
    </citation>
    <scope>NUCLEOTIDE SEQUENCE [LARGE SCALE GENOMIC DNA]</scope>
</reference>
<accession>A0A4Y2ATF5</accession>
<evidence type="ECO:0000313" key="1">
    <source>
        <dbReference type="EMBL" id="GBL82465.1"/>
    </source>
</evidence>
<name>A0A4Y2ATF5_ARAVE</name>
<dbReference type="Proteomes" id="UP000499080">
    <property type="component" value="Unassembled WGS sequence"/>
</dbReference>
<dbReference type="EMBL" id="BGPR01000028">
    <property type="protein sequence ID" value="GBL82465.1"/>
    <property type="molecule type" value="Genomic_DNA"/>
</dbReference>
<sequence>MLVGPSDEILPQAMSDHLPRGILELFFDFSKHHAGHLSASEITTDFKESSKYFVELQQKNEQRLKGDGLKGDVKLVQSVPVRM</sequence>
<proteinExistence type="predicted"/>
<evidence type="ECO:0000313" key="2">
    <source>
        <dbReference type="Proteomes" id="UP000499080"/>
    </source>
</evidence>
<protein>
    <submittedName>
        <fullName evidence="1">Uncharacterized protein</fullName>
    </submittedName>
</protein>
<dbReference type="AlphaFoldDB" id="A0A4Y2ATF5"/>
<keyword evidence="2" id="KW-1185">Reference proteome</keyword>